<sequence length="198" mass="21624">MFDEFMLRVKVLDVLNSTPCRKIAFVCAGMSIMGYHYSYLAELINRCSVDIQFGSSDGANGQYDDKTDTLRFGRRDAGFYATGESRALIVHECTHAIIDATHPGGIVRRADNEATAWIAETIYRMLTGEKMTKTGAFYESLYDVAGKSIEAAKTGGPFVIDPRAVSLIGGTLRAGDEVRAKAAGKMVPDQEKMSGIPY</sequence>
<gene>
    <name evidence="1" type="ORF">CR492_07360</name>
</gene>
<reference evidence="1 2" key="1">
    <citation type="submission" date="2017-10" db="EMBL/GenBank/DDBJ databases">
        <title>Genome announcement of Methylocella silvestris TVC from permafrost.</title>
        <authorList>
            <person name="Wang J."/>
            <person name="Geng K."/>
            <person name="Ul-Haque F."/>
            <person name="Crombie A.T."/>
            <person name="Street L.E."/>
            <person name="Wookey P.A."/>
            <person name="Murrell J.C."/>
            <person name="Pratscher J."/>
        </authorList>
    </citation>
    <scope>NUCLEOTIDE SEQUENCE [LARGE SCALE GENOMIC DNA]</scope>
    <source>
        <strain evidence="1 2">TVC</strain>
    </source>
</reference>
<organism evidence="1 2">
    <name type="scientific">Methylocella silvestris</name>
    <dbReference type="NCBI Taxonomy" id="199596"/>
    <lineage>
        <taxon>Bacteria</taxon>
        <taxon>Pseudomonadati</taxon>
        <taxon>Pseudomonadota</taxon>
        <taxon>Alphaproteobacteria</taxon>
        <taxon>Hyphomicrobiales</taxon>
        <taxon>Beijerinckiaceae</taxon>
        <taxon>Methylocella</taxon>
    </lineage>
</organism>
<accession>A0A2J7TIE1</accession>
<dbReference type="OrthoDB" id="8441555at2"/>
<dbReference type="AlphaFoldDB" id="A0A2J7TIE1"/>
<dbReference type="Proteomes" id="UP000236286">
    <property type="component" value="Unassembled WGS sequence"/>
</dbReference>
<dbReference type="RefSeq" id="WP_102843104.1">
    <property type="nucleotide sequence ID" value="NZ_PDZR01000006.1"/>
</dbReference>
<protein>
    <submittedName>
        <fullName evidence="1">Uncharacterized protein</fullName>
    </submittedName>
</protein>
<evidence type="ECO:0000313" key="1">
    <source>
        <dbReference type="EMBL" id="PNG26507.1"/>
    </source>
</evidence>
<comment type="caution">
    <text evidence="1">The sequence shown here is derived from an EMBL/GenBank/DDBJ whole genome shotgun (WGS) entry which is preliminary data.</text>
</comment>
<name>A0A2J7TIE1_METSI</name>
<dbReference type="EMBL" id="PDZR01000006">
    <property type="protein sequence ID" value="PNG26507.1"/>
    <property type="molecule type" value="Genomic_DNA"/>
</dbReference>
<proteinExistence type="predicted"/>
<evidence type="ECO:0000313" key="2">
    <source>
        <dbReference type="Proteomes" id="UP000236286"/>
    </source>
</evidence>